<evidence type="ECO:0000256" key="5">
    <source>
        <dbReference type="ARBA" id="ARBA00022763"/>
    </source>
</evidence>
<dbReference type="SUPFAM" id="SSF52540">
    <property type="entry name" value="P-loop containing nucleoside triphosphate hydrolases"/>
    <property type="match status" value="1"/>
</dbReference>
<dbReference type="GO" id="GO:0005524">
    <property type="term" value="F:ATP binding"/>
    <property type="evidence" value="ECO:0007669"/>
    <property type="project" value="UniProtKB-KW"/>
</dbReference>
<dbReference type="InterPro" id="IPR004604">
    <property type="entry name" value="DNA_recomb/repair_RecN"/>
</dbReference>
<evidence type="ECO:0000256" key="8">
    <source>
        <dbReference type="ARBA" id="ARBA00033408"/>
    </source>
</evidence>
<evidence type="ECO:0000256" key="10">
    <source>
        <dbReference type="SAM" id="Coils"/>
    </source>
</evidence>
<name>A0A831RR41_9GAMM</name>
<evidence type="ECO:0000256" key="3">
    <source>
        <dbReference type="ARBA" id="ARBA00021315"/>
    </source>
</evidence>
<comment type="function">
    <text evidence="1 9">May be involved in recombinational repair of damaged DNA.</text>
</comment>
<evidence type="ECO:0000256" key="6">
    <source>
        <dbReference type="ARBA" id="ARBA00022840"/>
    </source>
</evidence>
<dbReference type="GO" id="GO:0009432">
    <property type="term" value="P:SOS response"/>
    <property type="evidence" value="ECO:0007669"/>
    <property type="project" value="TreeGrafter"/>
</dbReference>
<accession>A0A831RR41</accession>
<gene>
    <name evidence="12" type="primary">recN</name>
    <name evidence="12" type="ORF">ENI96_13840</name>
</gene>
<organism evidence="12">
    <name type="scientific">Sedimenticola thiotaurini</name>
    <dbReference type="NCBI Taxonomy" id="1543721"/>
    <lineage>
        <taxon>Bacteria</taxon>
        <taxon>Pseudomonadati</taxon>
        <taxon>Pseudomonadota</taxon>
        <taxon>Gammaproteobacteria</taxon>
        <taxon>Chromatiales</taxon>
        <taxon>Sedimenticolaceae</taxon>
        <taxon>Sedimenticola</taxon>
    </lineage>
</organism>
<evidence type="ECO:0000313" key="12">
    <source>
        <dbReference type="EMBL" id="HEB97499.1"/>
    </source>
</evidence>
<protein>
    <recommendedName>
        <fullName evidence="3 9">DNA repair protein RecN</fullName>
    </recommendedName>
    <alternativeName>
        <fullName evidence="8 9">Recombination protein N</fullName>
    </alternativeName>
</protein>
<keyword evidence="5 9" id="KW-0227">DNA damage</keyword>
<sequence length="572" mass="62483">MLSHLLIRNLAVVTRLEVELGGGMTCLTGETGAGKSILIDALGLALGARADSGVIRDGEERAEISALFDLADAPPARDWLRQQDLDDGDQCILRRVLVRGGASRAYINDSPVPARSLQALGGLLVDIHGQHAHQSLLQREEQRRLLDEFAGLTDEVEAIRRLYRQWQTLEEELEQQRDSVQRQQQRLELLQYQTDELTRLAITTEEIGTLDLDQRRLSGASDLLRQCQQLLDGLDADGTSVRSLLVAANRTLDDMLALDPSLAETRELLEGAAIQIDEAITGLRDYAGRVEIDPARLEQVERRLAEVHDLARKYQCRPEELPERLESLQRELQQIERDDRRLEQLEQGVAELAGQYRKAAAALTRARRAAAQRLAAAAGEGIRSLGMPDGRLVVEVTPRSEGRPGPSGMDQVGFLVATNPGQEPRPLARVASGGELSRISLAIQVATIGCGHVPTLIFDEVDVGIGGAVAEIVGRLLRQVGERRQVLCVTHLPQVAAQARQQLSVVKESSGGEVATRVEPLDGERRVDEIARMLGGVEITENTLAHAREMVAGAGRDSGAQRLGQSGSLQRP</sequence>
<dbReference type="GO" id="GO:0043590">
    <property type="term" value="C:bacterial nucleoid"/>
    <property type="evidence" value="ECO:0007669"/>
    <property type="project" value="TreeGrafter"/>
</dbReference>
<keyword evidence="10" id="KW-0175">Coiled coil</keyword>
<dbReference type="NCBIfam" id="TIGR00634">
    <property type="entry name" value="recN"/>
    <property type="match status" value="1"/>
</dbReference>
<dbReference type="PIRSF" id="PIRSF003128">
    <property type="entry name" value="RecN"/>
    <property type="match status" value="1"/>
</dbReference>
<dbReference type="InterPro" id="IPR027417">
    <property type="entry name" value="P-loop_NTPase"/>
</dbReference>
<feature type="domain" description="RecF/RecN/SMC N-terminal" evidence="11">
    <location>
        <begin position="2"/>
        <end position="509"/>
    </location>
</feature>
<dbReference type="Pfam" id="PF02463">
    <property type="entry name" value="SMC_N"/>
    <property type="match status" value="1"/>
</dbReference>
<dbReference type="Proteomes" id="UP000886251">
    <property type="component" value="Unassembled WGS sequence"/>
</dbReference>
<reference evidence="12" key="1">
    <citation type="journal article" date="2020" name="mSystems">
        <title>Genome- and Community-Level Interaction Insights into Carbon Utilization and Element Cycling Functions of Hydrothermarchaeota in Hydrothermal Sediment.</title>
        <authorList>
            <person name="Zhou Z."/>
            <person name="Liu Y."/>
            <person name="Xu W."/>
            <person name="Pan J."/>
            <person name="Luo Z.H."/>
            <person name="Li M."/>
        </authorList>
    </citation>
    <scope>NUCLEOTIDE SEQUENCE [LARGE SCALE GENOMIC DNA]</scope>
    <source>
        <strain evidence="12">HyVt-443</strain>
    </source>
</reference>
<keyword evidence="7 9" id="KW-0234">DNA repair</keyword>
<evidence type="ECO:0000256" key="1">
    <source>
        <dbReference type="ARBA" id="ARBA00003618"/>
    </source>
</evidence>
<feature type="coiled-coil region" evidence="10">
    <location>
        <begin position="297"/>
        <end position="362"/>
    </location>
</feature>
<keyword evidence="4" id="KW-0547">Nucleotide-binding</keyword>
<evidence type="ECO:0000256" key="9">
    <source>
        <dbReference type="PIRNR" id="PIRNR003128"/>
    </source>
</evidence>
<dbReference type="FunFam" id="3.40.50.300:FF:000356">
    <property type="entry name" value="DNA repair protein RecN"/>
    <property type="match status" value="1"/>
</dbReference>
<dbReference type="CDD" id="cd03241">
    <property type="entry name" value="ABC_RecN"/>
    <property type="match status" value="2"/>
</dbReference>
<evidence type="ECO:0000259" key="11">
    <source>
        <dbReference type="Pfam" id="PF02463"/>
    </source>
</evidence>
<dbReference type="GO" id="GO:0006281">
    <property type="term" value="P:DNA repair"/>
    <property type="evidence" value="ECO:0007669"/>
    <property type="project" value="UniProtKB-KW"/>
</dbReference>
<comment type="similarity">
    <text evidence="2 9">Belongs to the RecN family.</text>
</comment>
<keyword evidence="6" id="KW-0067">ATP-binding</keyword>
<proteinExistence type="inferred from homology"/>
<evidence type="ECO:0000256" key="2">
    <source>
        <dbReference type="ARBA" id="ARBA00009441"/>
    </source>
</evidence>
<dbReference type="PANTHER" id="PTHR11059:SF0">
    <property type="entry name" value="DNA REPAIR PROTEIN RECN"/>
    <property type="match status" value="1"/>
</dbReference>
<comment type="caution">
    <text evidence="12">The sequence shown here is derived from an EMBL/GenBank/DDBJ whole genome shotgun (WGS) entry which is preliminary data.</text>
</comment>
<feature type="coiled-coil region" evidence="10">
    <location>
        <begin position="156"/>
        <end position="200"/>
    </location>
</feature>
<dbReference type="NCBIfam" id="NF008121">
    <property type="entry name" value="PRK10869.1"/>
    <property type="match status" value="1"/>
</dbReference>
<dbReference type="FunFam" id="3.40.50.300:FF:000319">
    <property type="entry name" value="DNA repair protein RecN"/>
    <property type="match status" value="1"/>
</dbReference>
<dbReference type="Gene3D" id="3.40.50.300">
    <property type="entry name" value="P-loop containing nucleotide triphosphate hydrolases"/>
    <property type="match status" value="2"/>
</dbReference>
<dbReference type="EMBL" id="DRKP01000174">
    <property type="protein sequence ID" value="HEB97499.1"/>
    <property type="molecule type" value="Genomic_DNA"/>
</dbReference>
<dbReference type="InterPro" id="IPR003395">
    <property type="entry name" value="RecF/RecN/SMC_N"/>
</dbReference>
<dbReference type="GO" id="GO:0006310">
    <property type="term" value="P:DNA recombination"/>
    <property type="evidence" value="ECO:0007669"/>
    <property type="project" value="InterPro"/>
</dbReference>
<evidence type="ECO:0000256" key="4">
    <source>
        <dbReference type="ARBA" id="ARBA00022741"/>
    </source>
</evidence>
<dbReference type="AlphaFoldDB" id="A0A831RR41"/>
<dbReference type="PANTHER" id="PTHR11059">
    <property type="entry name" value="DNA REPAIR PROTEIN RECN"/>
    <property type="match status" value="1"/>
</dbReference>
<evidence type="ECO:0000256" key="7">
    <source>
        <dbReference type="ARBA" id="ARBA00023204"/>
    </source>
</evidence>